<reference evidence="2" key="1">
    <citation type="submission" date="2019-05" db="EMBL/GenBank/DDBJ databases">
        <title>Flavobacterium profundi sp. nov., isolated from a deep-sea seamount.</title>
        <authorList>
            <person name="Zhang D.-C."/>
        </authorList>
    </citation>
    <scope>NUCLEOTIDE SEQUENCE [LARGE SCALE GENOMIC DNA]</scope>
    <source>
        <strain evidence="2">TP390</strain>
    </source>
</reference>
<dbReference type="InterPro" id="IPR025352">
    <property type="entry name" value="DUF4256"/>
</dbReference>
<sequence>MSFNKEQQEELLQILKKRFDKNKQRHKGMAWQDVQDKLAKNPQKCIALQAMESTGGEPDVVAFDTNTKEFIFFDCAAESPKGRRSVCYDKEALDARKEFKPKHNAIDMALEMGIEILDEEQYHFLQKLGDFDQKTSSWLKTPNEIRKLGGAIFGDFRYNHVFIYHNGAQSYYAARGFRGYLKV</sequence>
<organism evidence="1 2">
    <name type="scientific">Flavobacterium profundi</name>
    <dbReference type="NCBI Taxonomy" id="1774945"/>
    <lineage>
        <taxon>Bacteria</taxon>
        <taxon>Pseudomonadati</taxon>
        <taxon>Bacteroidota</taxon>
        <taxon>Flavobacteriia</taxon>
        <taxon>Flavobacteriales</taxon>
        <taxon>Flavobacteriaceae</taxon>
        <taxon>Flavobacterium</taxon>
    </lineage>
</organism>
<protein>
    <submittedName>
        <fullName evidence="1">DUF4256 family protein</fullName>
    </submittedName>
</protein>
<dbReference type="Pfam" id="PF14066">
    <property type="entry name" value="DUF4256"/>
    <property type="match status" value="1"/>
</dbReference>
<dbReference type="EMBL" id="WQLW01000011">
    <property type="protein sequence ID" value="MVO10350.1"/>
    <property type="molecule type" value="Genomic_DNA"/>
</dbReference>
<dbReference type="AlphaFoldDB" id="A0A6I4IU04"/>
<keyword evidence="2" id="KW-1185">Reference proteome</keyword>
<proteinExistence type="predicted"/>
<comment type="caution">
    <text evidence="1">The sequence shown here is derived from an EMBL/GenBank/DDBJ whole genome shotgun (WGS) entry which is preliminary data.</text>
</comment>
<evidence type="ECO:0000313" key="1">
    <source>
        <dbReference type="EMBL" id="MVO10350.1"/>
    </source>
</evidence>
<accession>A0A6I4IU04</accession>
<dbReference type="RefSeq" id="WP_140998777.1">
    <property type="nucleotide sequence ID" value="NZ_VDCZ01000011.1"/>
</dbReference>
<dbReference type="OrthoDB" id="8442276at2"/>
<gene>
    <name evidence="1" type="ORF">GOQ30_14345</name>
</gene>
<name>A0A6I4IU04_9FLAO</name>
<evidence type="ECO:0000313" key="2">
    <source>
        <dbReference type="Proteomes" id="UP000431264"/>
    </source>
</evidence>
<dbReference type="Proteomes" id="UP000431264">
    <property type="component" value="Unassembled WGS sequence"/>
</dbReference>